<evidence type="ECO:0000256" key="1">
    <source>
        <dbReference type="SAM" id="MobiDB-lite"/>
    </source>
</evidence>
<evidence type="ECO:0000313" key="2">
    <source>
        <dbReference type="EMBL" id="CAK0779473.1"/>
    </source>
</evidence>
<evidence type="ECO:0000313" key="3">
    <source>
        <dbReference type="Proteomes" id="UP001314263"/>
    </source>
</evidence>
<organism evidence="2 3">
    <name type="scientific">Coccomyxa viridis</name>
    <dbReference type="NCBI Taxonomy" id="1274662"/>
    <lineage>
        <taxon>Eukaryota</taxon>
        <taxon>Viridiplantae</taxon>
        <taxon>Chlorophyta</taxon>
        <taxon>core chlorophytes</taxon>
        <taxon>Trebouxiophyceae</taxon>
        <taxon>Trebouxiophyceae incertae sedis</taxon>
        <taxon>Coccomyxaceae</taxon>
        <taxon>Coccomyxa</taxon>
    </lineage>
</organism>
<evidence type="ECO:0008006" key="4">
    <source>
        <dbReference type="Google" id="ProtNLM"/>
    </source>
</evidence>
<dbReference type="InterPro" id="IPR015797">
    <property type="entry name" value="NUDIX_hydrolase-like_dom_sf"/>
</dbReference>
<comment type="caution">
    <text evidence="2">The sequence shown here is derived from an EMBL/GenBank/DDBJ whole genome shotgun (WGS) entry which is preliminary data.</text>
</comment>
<reference evidence="2 3" key="1">
    <citation type="submission" date="2023-10" db="EMBL/GenBank/DDBJ databases">
        <authorList>
            <person name="Maclean D."/>
            <person name="Macfadyen A."/>
        </authorList>
    </citation>
    <scope>NUCLEOTIDE SEQUENCE [LARGE SCALE GENOMIC DNA]</scope>
</reference>
<accession>A0AAV1I2Q4</accession>
<proteinExistence type="predicted"/>
<feature type="compositionally biased region" description="Basic and acidic residues" evidence="1">
    <location>
        <begin position="39"/>
        <end position="49"/>
    </location>
</feature>
<keyword evidence="3" id="KW-1185">Reference proteome</keyword>
<protein>
    <recommendedName>
        <fullName evidence="4">Nudix hydrolase domain-containing protein</fullName>
    </recommendedName>
</protein>
<sequence>MHCFAGKALCSAFAFQRSLRACSQRAASTDLPASSMPSKRVDKTSNGQHEEHIFEVTREEVVHRRYLTLYDRRIRFPAHQGKQAQEHEYDIIGHPQLNFSFVVVFPFHPYTDGRPGGEVTLLREHCQGPNAMLYTLPTGGFDPRKSPSALAAARAELSEEAHLSGGEWVELLEPEHPGIAEVKWCRNRFRPFLCIGPQKDDAPGQRDAEEFIEVHRFDIVELRGMLTACDMLLPSMTTSFLAFNKLASMRQL</sequence>
<name>A0AAV1I2Q4_9CHLO</name>
<dbReference type="AlphaFoldDB" id="A0AAV1I2Q4"/>
<gene>
    <name evidence="2" type="ORF">CVIRNUC_004783</name>
</gene>
<dbReference type="Proteomes" id="UP001314263">
    <property type="component" value="Unassembled WGS sequence"/>
</dbReference>
<dbReference type="EMBL" id="CAUYUE010000005">
    <property type="protein sequence ID" value="CAK0779473.1"/>
    <property type="molecule type" value="Genomic_DNA"/>
</dbReference>
<dbReference type="SUPFAM" id="SSF55811">
    <property type="entry name" value="Nudix"/>
    <property type="match status" value="1"/>
</dbReference>
<feature type="region of interest" description="Disordered" evidence="1">
    <location>
        <begin position="30"/>
        <end position="49"/>
    </location>
</feature>
<dbReference type="Gene3D" id="3.90.79.10">
    <property type="entry name" value="Nucleoside Triphosphate Pyrophosphohydrolase"/>
    <property type="match status" value="1"/>
</dbReference>